<protein>
    <submittedName>
        <fullName evidence="1">Uncharacterized protein</fullName>
    </submittedName>
</protein>
<dbReference type="Proteomes" id="UP001482620">
    <property type="component" value="Unassembled WGS sequence"/>
</dbReference>
<organism evidence="1 2">
    <name type="scientific">Ilyodon furcidens</name>
    <name type="common">goldbreast splitfin</name>
    <dbReference type="NCBI Taxonomy" id="33524"/>
    <lineage>
        <taxon>Eukaryota</taxon>
        <taxon>Metazoa</taxon>
        <taxon>Chordata</taxon>
        <taxon>Craniata</taxon>
        <taxon>Vertebrata</taxon>
        <taxon>Euteleostomi</taxon>
        <taxon>Actinopterygii</taxon>
        <taxon>Neopterygii</taxon>
        <taxon>Teleostei</taxon>
        <taxon>Neoteleostei</taxon>
        <taxon>Acanthomorphata</taxon>
        <taxon>Ovalentaria</taxon>
        <taxon>Atherinomorphae</taxon>
        <taxon>Cyprinodontiformes</taxon>
        <taxon>Goodeidae</taxon>
        <taxon>Ilyodon</taxon>
    </lineage>
</organism>
<evidence type="ECO:0000313" key="2">
    <source>
        <dbReference type="Proteomes" id="UP001482620"/>
    </source>
</evidence>
<evidence type="ECO:0000313" key="1">
    <source>
        <dbReference type="EMBL" id="MEQ2243801.1"/>
    </source>
</evidence>
<proteinExistence type="predicted"/>
<name>A0ABV0UHT4_9TELE</name>
<comment type="caution">
    <text evidence="1">The sequence shown here is derived from an EMBL/GenBank/DDBJ whole genome shotgun (WGS) entry which is preliminary data.</text>
</comment>
<accession>A0ABV0UHT4</accession>
<reference evidence="1 2" key="1">
    <citation type="submission" date="2021-06" db="EMBL/GenBank/DDBJ databases">
        <authorList>
            <person name="Palmer J.M."/>
        </authorList>
    </citation>
    <scope>NUCLEOTIDE SEQUENCE [LARGE SCALE GENOMIC DNA]</scope>
    <source>
        <strain evidence="2">if_2019</strain>
        <tissue evidence="1">Muscle</tissue>
    </source>
</reference>
<keyword evidence="2" id="KW-1185">Reference proteome</keyword>
<dbReference type="EMBL" id="JAHRIQ010070283">
    <property type="protein sequence ID" value="MEQ2243801.1"/>
    <property type="molecule type" value="Genomic_DNA"/>
</dbReference>
<gene>
    <name evidence="1" type="ORF">ILYODFUR_010557</name>
</gene>
<sequence length="103" mass="11370">MQIITFLNEDFQKVDKISKPSRFQGGAKVVSLSPKKTNFLLSAVVGSGSVCPFLSLTKCLKCGNPKKLQKPKTSGLKQPKVQNWWTSTYLARCCSSLSQQMSL</sequence>